<evidence type="ECO:0000313" key="2">
    <source>
        <dbReference type="EMBL" id="AAS50321.1"/>
    </source>
</evidence>
<dbReference type="OMA" id="FALFEFW"/>
<feature type="compositionally biased region" description="Polar residues" evidence="1">
    <location>
        <begin position="482"/>
        <end position="494"/>
    </location>
</feature>
<keyword evidence="3" id="KW-1185">Reference proteome</keyword>
<dbReference type="GO" id="GO:0010944">
    <property type="term" value="P:negative regulation of transcription by competitive promoter binding"/>
    <property type="evidence" value="ECO:0007669"/>
    <property type="project" value="EnsemblFungi"/>
</dbReference>
<feature type="compositionally biased region" description="Polar residues" evidence="1">
    <location>
        <begin position="584"/>
        <end position="594"/>
    </location>
</feature>
<feature type="compositionally biased region" description="Basic and acidic residues" evidence="1">
    <location>
        <begin position="332"/>
        <end position="342"/>
    </location>
</feature>
<accession>Q75EX3</accession>
<dbReference type="STRING" id="284811.Q75EX3"/>
<evidence type="ECO:0000256" key="1">
    <source>
        <dbReference type="SAM" id="MobiDB-lite"/>
    </source>
</evidence>
<feature type="compositionally biased region" description="Basic residues" evidence="1">
    <location>
        <begin position="269"/>
        <end position="281"/>
    </location>
</feature>
<dbReference type="GO" id="GO:0110029">
    <property type="term" value="P:negative regulation of meiosis I"/>
    <property type="evidence" value="ECO:0007669"/>
    <property type="project" value="EnsemblFungi"/>
</dbReference>
<dbReference type="EMBL" id="AE016814">
    <property type="protein sequence ID" value="AAS50321.1"/>
    <property type="molecule type" value="Genomic_DNA"/>
</dbReference>
<evidence type="ECO:0000313" key="3">
    <source>
        <dbReference type="Proteomes" id="UP000000591"/>
    </source>
</evidence>
<feature type="compositionally biased region" description="Low complexity" evidence="1">
    <location>
        <begin position="568"/>
        <end position="583"/>
    </location>
</feature>
<dbReference type="FunCoup" id="Q75EX3">
    <property type="interactions" value="824"/>
</dbReference>
<dbReference type="GO" id="GO:0000278">
    <property type="term" value="P:mitotic cell cycle"/>
    <property type="evidence" value="ECO:0007669"/>
    <property type="project" value="EnsemblFungi"/>
</dbReference>
<dbReference type="GO" id="GO:0000978">
    <property type="term" value="F:RNA polymerase II cis-regulatory region sequence-specific DNA binding"/>
    <property type="evidence" value="ECO:0007669"/>
    <property type="project" value="EnsemblFungi"/>
</dbReference>
<name>Q75EX3_EREGS</name>
<sequence length="858" mass="94985">MERGTTAGTGEAMAAELQAQAAAVARLHERLQTLEGLLPEQDEVVTQTLDTLTATAKNLAHNQRALETKLDDLLKNQTNTDMAINELSGRLESLMGLFGNGGLGVVVGPPGGAQCGAAPPASRGPGRPKKNQTFVTTNLPNGASYSRIQLPLNNINIPKSRKHFTDPNQEPPKKETTGTQPVAPDGTLPPPRRRGRPPKNRKNLATAAVSTGPVAAASGGQVSSTSSKRASAEPTGVSAAQQRKANSEEAPVRGRRAAALSGSAVSTRGSRRRSTRARRQKNFYDEESDESEELSNSEVSEESDLDKDEDDNGNDASYEESSARKPAQRVPKLKEKEKVKHEDEDEDDLSESPNSLSKTRRQLELERRRDPREKMLVSMKYSDRDKAKSFMESNKDLLKAMKEEERKKRMTAINYEPIYNNSLQQTIRQVQSNAAGIIPPLSSSTLVPIPQSSDSNRTITADASTLSIPNTEPRRMGILSMLNSHEPSPSQAATGPSLEVAESSTTSVAPQPPIAEITATTTPVRSPSSSSHKRSVNDTDPLEDTPIKRQKNSPNAAATSIIPQSAPTTGYTTGYTTMTTTMTPSSELTKNSAQAAARGRPSNASNGSDNSAALLMASPIELVCKDGYFYRRNDLTTPITTGNYLGMKFKNKEEELIKMTMHEEDYAELTRQDRINAYFMKPDIDIETEYACQVLSNVTLTEKYVNSLEYFLMEFRWENRLVSLGLKLRESKRTWQRRKALFALFEFWRDKSREKRGFRDFTILHAVKEMENYRVFINRSVSWFYNHITLLKMILFDLCDNTDTQWREWMFPKGSAVPVETADAGVTKQNINQFIDSMLTLDFLEDGTENLHTKSSAA</sequence>
<dbReference type="GO" id="GO:0001227">
    <property type="term" value="F:DNA-binding transcription repressor activity, RNA polymerase II-specific"/>
    <property type="evidence" value="ECO:0007669"/>
    <property type="project" value="EnsemblFungi"/>
</dbReference>
<feature type="region of interest" description="Disordered" evidence="1">
    <location>
        <begin position="116"/>
        <end position="374"/>
    </location>
</feature>
<feature type="compositionally biased region" description="Low complexity" evidence="1">
    <location>
        <begin position="257"/>
        <end position="268"/>
    </location>
</feature>
<reference evidence="2 3" key="1">
    <citation type="journal article" date="2004" name="Science">
        <title>The Ashbya gossypii genome as a tool for mapping the ancient Saccharomyces cerevisiae genome.</title>
        <authorList>
            <person name="Dietrich F.S."/>
            <person name="Voegeli S."/>
            <person name="Brachat S."/>
            <person name="Lerch A."/>
            <person name="Gates K."/>
            <person name="Steiner S."/>
            <person name="Mohr C."/>
            <person name="Pohlmann R."/>
            <person name="Luedi P."/>
            <person name="Choi S."/>
            <person name="Wing R.A."/>
            <person name="Flavier A."/>
            <person name="Gaffney T.D."/>
            <person name="Philippsen P."/>
        </authorList>
    </citation>
    <scope>NUCLEOTIDE SEQUENCE [LARGE SCALE GENOMIC DNA]</scope>
    <source>
        <strain evidence="3">ATCC 10895 / CBS 109.51 / FGSC 9923 / NRRL Y-1056</strain>
    </source>
</reference>
<feature type="compositionally biased region" description="Low complexity" evidence="1">
    <location>
        <begin position="514"/>
        <end position="530"/>
    </location>
</feature>
<feature type="region of interest" description="Disordered" evidence="1">
    <location>
        <begin position="482"/>
        <end position="610"/>
    </location>
</feature>
<proteinExistence type="predicted"/>
<dbReference type="GO" id="GO:0003688">
    <property type="term" value="F:DNA replication origin binding"/>
    <property type="evidence" value="ECO:0007669"/>
    <property type="project" value="EnsemblFungi"/>
</dbReference>
<dbReference type="RefSeq" id="NP_982497.1">
    <property type="nucleotide sequence ID" value="NM_207850.1"/>
</dbReference>
<dbReference type="GO" id="GO:0032298">
    <property type="term" value="P:positive regulation of DNA-templated DNA replication initiation"/>
    <property type="evidence" value="ECO:0007669"/>
    <property type="project" value="EnsemblFungi"/>
</dbReference>
<feature type="compositionally biased region" description="Low complexity" evidence="1">
    <location>
        <begin position="116"/>
        <end position="125"/>
    </location>
</feature>
<organism evidence="2 3">
    <name type="scientific">Eremothecium gossypii (strain ATCC 10895 / CBS 109.51 / FGSC 9923 / NRRL Y-1056)</name>
    <name type="common">Yeast</name>
    <name type="synonym">Ashbya gossypii</name>
    <dbReference type="NCBI Taxonomy" id="284811"/>
    <lineage>
        <taxon>Eukaryota</taxon>
        <taxon>Fungi</taxon>
        <taxon>Dikarya</taxon>
        <taxon>Ascomycota</taxon>
        <taxon>Saccharomycotina</taxon>
        <taxon>Saccharomycetes</taxon>
        <taxon>Saccharomycetales</taxon>
        <taxon>Saccharomycetaceae</taxon>
        <taxon>Eremothecium</taxon>
    </lineage>
</organism>
<feature type="compositionally biased region" description="Acidic residues" evidence="1">
    <location>
        <begin position="285"/>
        <end position="313"/>
    </location>
</feature>
<dbReference type="InParanoid" id="Q75EX3"/>
<protein>
    <submittedName>
        <fullName evidence="2">AAL045Cp</fullName>
    </submittedName>
</protein>
<dbReference type="eggNOG" id="ENOG502QTPX">
    <property type="taxonomic scope" value="Eukaryota"/>
</dbReference>
<dbReference type="AlphaFoldDB" id="Q75EX3"/>
<dbReference type="GO" id="GO:0000118">
    <property type="term" value="C:histone deacetylase complex"/>
    <property type="evidence" value="ECO:0007669"/>
    <property type="project" value="EnsemblFungi"/>
</dbReference>
<gene>
    <name evidence="2" type="ORF">AGOS_AAL045C</name>
</gene>
<feature type="compositionally biased region" description="Polar residues" evidence="1">
    <location>
        <begin position="131"/>
        <end position="157"/>
    </location>
</feature>
<feature type="compositionally biased region" description="Basic residues" evidence="1">
    <location>
        <begin position="191"/>
        <end position="202"/>
    </location>
</feature>
<dbReference type="Proteomes" id="UP000000591">
    <property type="component" value="Chromosome I"/>
</dbReference>
<feature type="compositionally biased region" description="Basic and acidic residues" evidence="1">
    <location>
        <begin position="361"/>
        <end position="374"/>
    </location>
</feature>
<dbReference type="HOGENOM" id="CLU_012589_0_0_1"/>
<dbReference type="GeneID" id="4618599"/>
<dbReference type="GO" id="GO:0030466">
    <property type="term" value="P:silent mating-type cassette heterochromatin formation"/>
    <property type="evidence" value="ECO:0007669"/>
    <property type="project" value="EnsemblFungi"/>
</dbReference>
<feature type="compositionally biased region" description="Polar residues" evidence="1">
    <location>
        <begin position="220"/>
        <end position="229"/>
    </location>
</feature>
<reference evidence="3" key="2">
    <citation type="journal article" date="2013" name="G3 (Bethesda)">
        <title>Genomes of Ashbya fungi isolated from insects reveal four mating-type loci, numerous translocations, lack of transposons, and distinct gene duplications.</title>
        <authorList>
            <person name="Dietrich F.S."/>
            <person name="Voegeli S."/>
            <person name="Kuo S."/>
            <person name="Philippsen P."/>
        </authorList>
    </citation>
    <scope>GENOME REANNOTATION</scope>
    <source>
        <strain evidence="3">ATCC 10895 / CBS 109.51 / FGSC 9923 / NRRL Y-1056</strain>
    </source>
</reference>
<dbReference type="OrthoDB" id="4067996at2759"/>
<dbReference type="KEGG" id="ago:AGOS_AAL045C"/>
<feature type="compositionally biased region" description="Polar residues" evidence="1">
    <location>
        <begin position="552"/>
        <end position="567"/>
    </location>
</feature>